<dbReference type="InterPro" id="IPR049492">
    <property type="entry name" value="BD-FAE-like_dom"/>
</dbReference>
<evidence type="ECO:0000256" key="1">
    <source>
        <dbReference type="ARBA" id="ARBA00022801"/>
    </source>
</evidence>
<evidence type="ECO:0000313" key="5">
    <source>
        <dbReference type="Proteomes" id="UP000634139"/>
    </source>
</evidence>
<reference evidence="4" key="1">
    <citation type="journal article" date="2014" name="Int. J. Syst. Evol. Microbiol.">
        <title>Complete genome sequence of Corynebacterium casei LMG S-19264T (=DSM 44701T), isolated from a smear-ripened cheese.</title>
        <authorList>
            <consortium name="US DOE Joint Genome Institute (JGI-PGF)"/>
            <person name="Walter F."/>
            <person name="Albersmeier A."/>
            <person name="Kalinowski J."/>
            <person name="Ruckert C."/>
        </authorList>
    </citation>
    <scope>NUCLEOTIDE SEQUENCE</scope>
    <source>
        <strain evidence="4">KCTC 32422</strain>
    </source>
</reference>
<name>A0A918VBU9_9SPHN</name>
<keyword evidence="5" id="KW-1185">Reference proteome</keyword>
<evidence type="ECO:0000259" key="3">
    <source>
        <dbReference type="Pfam" id="PF20434"/>
    </source>
</evidence>
<feature type="transmembrane region" description="Helical" evidence="2">
    <location>
        <begin position="12"/>
        <end position="34"/>
    </location>
</feature>
<keyword evidence="1" id="KW-0378">Hydrolase</keyword>
<dbReference type="InterPro" id="IPR029058">
    <property type="entry name" value="AB_hydrolase_fold"/>
</dbReference>
<gene>
    <name evidence="4" type="ORF">GCM10011617_05960</name>
</gene>
<feature type="domain" description="BD-FAE-like" evidence="3">
    <location>
        <begin position="79"/>
        <end position="259"/>
    </location>
</feature>
<dbReference type="InterPro" id="IPR050300">
    <property type="entry name" value="GDXG_lipolytic_enzyme"/>
</dbReference>
<proteinExistence type="predicted"/>
<dbReference type="Pfam" id="PF20434">
    <property type="entry name" value="BD-FAE"/>
    <property type="match status" value="1"/>
</dbReference>
<dbReference type="SUPFAM" id="SSF53474">
    <property type="entry name" value="alpha/beta-Hydrolases"/>
    <property type="match status" value="1"/>
</dbReference>
<comment type="caution">
    <text evidence="4">The sequence shown here is derived from an EMBL/GenBank/DDBJ whole genome shotgun (WGS) entry which is preliminary data.</text>
</comment>
<reference evidence="4" key="2">
    <citation type="submission" date="2020-09" db="EMBL/GenBank/DDBJ databases">
        <authorList>
            <person name="Sun Q."/>
            <person name="Kim S."/>
        </authorList>
    </citation>
    <scope>NUCLEOTIDE SEQUENCE</scope>
    <source>
        <strain evidence="4">KCTC 32422</strain>
    </source>
</reference>
<accession>A0A918VBU9</accession>
<dbReference type="GO" id="GO:0016787">
    <property type="term" value="F:hydrolase activity"/>
    <property type="evidence" value="ECO:0007669"/>
    <property type="project" value="UniProtKB-KW"/>
</dbReference>
<evidence type="ECO:0000313" key="4">
    <source>
        <dbReference type="EMBL" id="GGZ89582.1"/>
    </source>
</evidence>
<protein>
    <recommendedName>
        <fullName evidence="3">BD-FAE-like domain-containing protein</fullName>
    </recommendedName>
</protein>
<organism evidence="4 5">
    <name type="scientific">Novosphingobium arvoryzae</name>
    <dbReference type="NCBI Taxonomy" id="1256514"/>
    <lineage>
        <taxon>Bacteria</taxon>
        <taxon>Pseudomonadati</taxon>
        <taxon>Pseudomonadota</taxon>
        <taxon>Alphaproteobacteria</taxon>
        <taxon>Sphingomonadales</taxon>
        <taxon>Sphingomonadaceae</taxon>
        <taxon>Novosphingobium</taxon>
    </lineage>
</organism>
<dbReference type="Gene3D" id="3.40.50.1820">
    <property type="entry name" value="alpha/beta hydrolase"/>
    <property type="match status" value="1"/>
</dbReference>
<keyword evidence="2" id="KW-0812">Transmembrane</keyword>
<dbReference type="EMBL" id="BMZD01000001">
    <property type="protein sequence ID" value="GGZ89582.1"/>
    <property type="molecule type" value="Genomic_DNA"/>
</dbReference>
<dbReference type="PANTHER" id="PTHR48081">
    <property type="entry name" value="AB HYDROLASE SUPERFAMILY PROTEIN C4A8.06C"/>
    <property type="match status" value="1"/>
</dbReference>
<dbReference type="PANTHER" id="PTHR48081:SF9">
    <property type="entry name" value="CARBOXYLESTERASE"/>
    <property type="match status" value="1"/>
</dbReference>
<keyword evidence="2" id="KW-1133">Transmembrane helix</keyword>
<evidence type="ECO:0000256" key="2">
    <source>
        <dbReference type="SAM" id="Phobius"/>
    </source>
</evidence>
<dbReference type="AlphaFoldDB" id="A0A918VBU9"/>
<sequence>MNATSDRGRIGWMGWTLIILALVAAALFGAWRYAMATNAVALLDGADWVLGGTAGTVVAAAEVPTGPHPAQRLEVIAPDQPGPHPVVVFIHGGGWHSGIPGDYHFVGRTLARAGYLVVLPGYRLGADGRYPAMLEDSAAAVRWTMDNAARLGGDPGRVFLMGHSAGAYNAVMLGLEQQWLDRQGVPNGFVKGVIGLSGPYDFAPFTTDSAVAAFGHVADPAQTQPVRFARAGAPPMLLLTGDEDVTVKPRNSIALAKALTAAGAPTQAVVLKGVDHAGTVMKLAHPFRRDARVLDAALAFLAAQGAPSAAVQAGSR</sequence>
<keyword evidence="2" id="KW-0472">Membrane</keyword>
<dbReference type="Proteomes" id="UP000634139">
    <property type="component" value="Unassembled WGS sequence"/>
</dbReference>